<evidence type="ECO:0000313" key="2">
    <source>
        <dbReference type="Proteomes" id="UP000663860"/>
    </source>
</evidence>
<sequence length="240" mass="27495">MAEPVTSSYGSNPYYTNDRDFGDFSDHVTVWIDKHIGTENTYESFKTKFHNNIQVLQSNNPTEHEIDDESMLCADQDMLKKLSDQVYCLKYFSTPEQGLQYIRVNPHKKFFFISSGTIGEEVVPQLVGLSQIQGIYIFCGFISKHAEWAIDYAENISAMLEHQDDLLERLTRDIALYVETKGDQHKEKQELLKARNCYAWAIKLLNRGKMLGDNGTAKLIDRITKKLDEVHSSPICPSEG</sequence>
<protein>
    <submittedName>
        <fullName evidence="1">Uncharacterized protein</fullName>
    </submittedName>
</protein>
<gene>
    <name evidence="1" type="ORF">IZO911_LOCUS21480</name>
</gene>
<proteinExistence type="predicted"/>
<dbReference type="EMBL" id="CAJNOE010000231">
    <property type="protein sequence ID" value="CAF1072177.1"/>
    <property type="molecule type" value="Genomic_DNA"/>
</dbReference>
<dbReference type="AlphaFoldDB" id="A0A814LYM5"/>
<reference evidence="1" key="1">
    <citation type="submission" date="2021-02" db="EMBL/GenBank/DDBJ databases">
        <authorList>
            <person name="Nowell W R."/>
        </authorList>
    </citation>
    <scope>NUCLEOTIDE SEQUENCE</scope>
</reference>
<comment type="caution">
    <text evidence="1">The sequence shown here is derived from an EMBL/GenBank/DDBJ whole genome shotgun (WGS) entry which is preliminary data.</text>
</comment>
<evidence type="ECO:0000313" key="1">
    <source>
        <dbReference type="EMBL" id="CAF1072177.1"/>
    </source>
</evidence>
<name>A0A814LYM5_9BILA</name>
<organism evidence="1 2">
    <name type="scientific">Adineta steineri</name>
    <dbReference type="NCBI Taxonomy" id="433720"/>
    <lineage>
        <taxon>Eukaryota</taxon>
        <taxon>Metazoa</taxon>
        <taxon>Spiralia</taxon>
        <taxon>Gnathifera</taxon>
        <taxon>Rotifera</taxon>
        <taxon>Eurotatoria</taxon>
        <taxon>Bdelloidea</taxon>
        <taxon>Adinetida</taxon>
        <taxon>Adinetidae</taxon>
        <taxon>Adineta</taxon>
    </lineage>
</organism>
<dbReference type="Proteomes" id="UP000663860">
    <property type="component" value="Unassembled WGS sequence"/>
</dbReference>
<accession>A0A814LYM5</accession>